<keyword evidence="1" id="KW-0614">Plasmid</keyword>
<evidence type="ECO:0000313" key="2">
    <source>
        <dbReference type="Proteomes" id="UP000298595"/>
    </source>
</evidence>
<dbReference type="RefSeq" id="WP_137118898.1">
    <property type="nucleotide sequence ID" value="NZ_CP032326.1"/>
</dbReference>
<accession>A0A4D8PTR5</accession>
<reference evidence="1 2" key="1">
    <citation type="submission" date="2018-09" db="EMBL/GenBank/DDBJ databases">
        <title>Whole genome based analysis of evolution and adaptive divergence in Indian and Brazilian strains of Azospirillum brasilense.</title>
        <authorList>
            <person name="Singh C."/>
            <person name="Tripathi A.K."/>
        </authorList>
    </citation>
    <scope>NUCLEOTIDE SEQUENCE [LARGE SCALE GENOMIC DNA]</scope>
    <source>
        <strain evidence="1 2">MTCC4035</strain>
        <plasmid evidence="1 2">p5</plasmid>
    </source>
</reference>
<dbReference type="KEGG" id="aare:D3093_33595"/>
<sequence>MMWTVVGFDPGARTGLVDHVDGGSTLEAAREARRRSGFSDFLCVAVYRGRLEPSALVQDIDAFLLGGGAGGAPNGEVAGEHTVVAYWCYSGDVLTSAAAHTRAASGLAAMGLVQLRVAPPHELQVVAAFPGHIEPSLTAEALADDW</sequence>
<organism evidence="1 2">
    <name type="scientific">Azospirillum argentinense</name>
    <dbReference type="NCBI Taxonomy" id="2970906"/>
    <lineage>
        <taxon>Bacteria</taxon>
        <taxon>Pseudomonadati</taxon>
        <taxon>Pseudomonadota</taxon>
        <taxon>Alphaproteobacteria</taxon>
        <taxon>Rhodospirillales</taxon>
        <taxon>Azospirillaceae</taxon>
        <taxon>Azospirillum</taxon>
    </lineage>
</organism>
<dbReference type="AlphaFoldDB" id="A0A4D8PTR5"/>
<geneLocation type="plasmid" evidence="1 2">
    <name>p5</name>
</geneLocation>
<gene>
    <name evidence="1" type="ORF">D3093_33595</name>
</gene>
<proteinExistence type="predicted"/>
<name>A0A4D8PTR5_9PROT</name>
<dbReference type="Proteomes" id="UP000298595">
    <property type="component" value="Plasmid p5"/>
</dbReference>
<dbReference type="EMBL" id="CP032326">
    <property type="protein sequence ID" value="QCO00188.1"/>
    <property type="molecule type" value="Genomic_DNA"/>
</dbReference>
<protein>
    <submittedName>
        <fullName evidence="1">Uncharacterized protein</fullName>
    </submittedName>
</protein>
<evidence type="ECO:0000313" key="1">
    <source>
        <dbReference type="EMBL" id="QCO00188.1"/>
    </source>
</evidence>